<dbReference type="Pfam" id="PF01381">
    <property type="entry name" value="HTH_3"/>
    <property type="match status" value="1"/>
</dbReference>
<gene>
    <name evidence="2" type="ORF">B0A66_02460</name>
</gene>
<reference evidence="2 3" key="1">
    <citation type="submission" date="2016-11" db="EMBL/GenBank/DDBJ databases">
        <title>Whole genomes of Flavobacteriaceae.</title>
        <authorList>
            <person name="Stine C."/>
            <person name="Li C."/>
            <person name="Tadesse D."/>
        </authorList>
    </citation>
    <scope>NUCLEOTIDE SEQUENCE [LARGE SCALE GENOMIC DNA]</scope>
    <source>
        <strain evidence="2 3">DSM 18292</strain>
    </source>
</reference>
<dbReference type="AlphaFoldDB" id="A0A226HNU8"/>
<name>A0A226HNU8_9FLAO</name>
<dbReference type="SMART" id="SM00530">
    <property type="entry name" value="HTH_XRE"/>
    <property type="match status" value="1"/>
</dbReference>
<evidence type="ECO:0000313" key="3">
    <source>
        <dbReference type="Proteomes" id="UP000198345"/>
    </source>
</evidence>
<comment type="caution">
    <text evidence="2">The sequence shown here is derived from an EMBL/GenBank/DDBJ whole genome shotgun (WGS) entry which is preliminary data.</text>
</comment>
<evidence type="ECO:0000313" key="2">
    <source>
        <dbReference type="EMBL" id="OXA95548.1"/>
    </source>
</evidence>
<dbReference type="InterPro" id="IPR010982">
    <property type="entry name" value="Lambda_DNA-bd_dom_sf"/>
</dbReference>
<dbReference type="Gene3D" id="1.10.260.40">
    <property type="entry name" value="lambda repressor-like DNA-binding domains"/>
    <property type="match status" value="1"/>
</dbReference>
<dbReference type="PROSITE" id="PS50943">
    <property type="entry name" value="HTH_CROC1"/>
    <property type="match status" value="1"/>
</dbReference>
<keyword evidence="3" id="KW-1185">Reference proteome</keyword>
<protein>
    <recommendedName>
        <fullName evidence="1">HTH cro/C1-type domain-containing protein</fullName>
    </recommendedName>
</protein>
<dbReference type="EMBL" id="MUGW01000005">
    <property type="protein sequence ID" value="OXA95548.1"/>
    <property type="molecule type" value="Genomic_DNA"/>
</dbReference>
<dbReference type="Proteomes" id="UP000198345">
    <property type="component" value="Unassembled WGS sequence"/>
</dbReference>
<dbReference type="SUPFAM" id="SSF47413">
    <property type="entry name" value="lambda repressor-like DNA-binding domains"/>
    <property type="match status" value="1"/>
</dbReference>
<dbReference type="CDD" id="cd00093">
    <property type="entry name" value="HTH_XRE"/>
    <property type="match status" value="1"/>
</dbReference>
<dbReference type="GO" id="GO:0003677">
    <property type="term" value="F:DNA binding"/>
    <property type="evidence" value="ECO:0007669"/>
    <property type="project" value="InterPro"/>
</dbReference>
<accession>A0A226HNU8</accession>
<proteinExistence type="predicted"/>
<dbReference type="InterPro" id="IPR001387">
    <property type="entry name" value="Cro/C1-type_HTH"/>
</dbReference>
<feature type="domain" description="HTH cro/C1-type" evidence="1">
    <location>
        <begin position="19"/>
        <end position="75"/>
    </location>
</feature>
<organism evidence="2 3">
    <name type="scientific">Flavobacterium hercynium</name>
    <dbReference type="NCBI Taxonomy" id="387094"/>
    <lineage>
        <taxon>Bacteria</taxon>
        <taxon>Pseudomonadati</taxon>
        <taxon>Bacteroidota</taxon>
        <taxon>Flavobacteriia</taxon>
        <taxon>Flavobacteriales</taxon>
        <taxon>Flavobacteriaceae</taxon>
        <taxon>Flavobacterium</taxon>
    </lineage>
</organism>
<sequence length="86" mass="10345">MGQLTEEDTILQIKIAERIQFLRLKTGLSQTDFAQKYHIDRQVVNRWESTRNKRGVTVYSIQKFCRMLDITLQEFFDDDKFKEKNV</sequence>
<evidence type="ECO:0000259" key="1">
    <source>
        <dbReference type="PROSITE" id="PS50943"/>
    </source>
</evidence>